<dbReference type="InterPro" id="IPR017850">
    <property type="entry name" value="Alkaline_phosphatase_core_sf"/>
</dbReference>
<dbReference type="Pfam" id="PF00884">
    <property type="entry name" value="Sulfatase"/>
    <property type="match status" value="1"/>
</dbReference>
<keyword evidence="6 7" id="KW-0472">Membrane</keyword>
<dbReference type="PANTHER" id="PTHR30443">
    <property type="entry name" value="INNER MEMBRANE PROTEIN"/>
    <property type="match status" value="1"/>
</dbReference>
<organism evidence="9 10">
    <name type="scientific">Xylanibacter ruminicola</name>
    <name type="common">Prevotella ruminicola</name>
    <dbReference type="NCBI Taxonomy" id="839"/>
    <lineage>
        <taxon>Bacteria</taxon>
        <taxon>Pseudomonadati</taxon>
        <taxon>Bacteroidota</taxon>
        <taxon>Bacteroidia</taxon>
        <taxon>Bacteroidales</taxon>
        <taxon>Prevotellaceae</taxon>
        <taxon>Xylanibacter</taxon>
    </lineage>
</organism>
<dbReference type="PANTHER" id="PTHR30443:SF2">
    <property type="entry name" value="PHOSPHOETHANOLAMINE TRANSFERASE EPTC"/>
    <property type="match status" value="1"/>
</dbReference>
<feature type="transmembrane region" description="Helical" evidence="7">
    <location>
        <begin position="140"/>
        <end position="160"/>
    </location>
</feature>
<accession>A0A1M6UNU7</accession>
<evidence type="ECO:0000313" key="9">
    <source>
        <dbReference type="EMBL" id="SHK70830.1"/>
    </source>
</evidence>
<dbReference type="InterPro" id="IPR040423">
    <property type="entry name" value="PEA_transferase"/>
</dbReference>
<dbReference type="GO" id="GO:0009244">
    <property type="term" value="P:lipopolysaccharide core region biosynthetic process"/>
    <property type="evidence" value="ECO:0007669"/>
    <property type="project" value="TreeGrafter"/>
</dbReference>
<gene>
    <name evidence="9" type="ORF">SAMN05216463_11027</name>
</gene>
<evidence type="ECO:0000256" key="2">
    <source>
        <dbReference type="ARBA" id="ARBA00022475"/>
    </source>
</evidence>
<evidence type="ECO:0000256" key="5">
    <source>
        <dbReference type="ARBA" id="ARBA00022989"/>
    </source>
</evidence>
<name>A0A1M6UNU7_XYLRU</name>
<feature type="transmembrane region" description="Helical" evidence="7">
    <location>
        <begin position="85"/>
        <end position="103"/>
    </location>
</feature>
<reference evidence="9 10" key="1">
    <citation type="submission" date="2016-11" db="EMBL/GenBank/DDBJ databases">
        <authorList>
            <person name="Jaros S."/>
            <person name="Januszkiewicz K."/>
            <person name="Wedrychowicz H."/>
        </authorList>
    </citation>
    <scope>NUCLEOTIDE SEQUENCE [LARGE SCALE GENOMIC DNA]</scope>
    <source>
        <strain evidence="9 10">KHT3</strain>
    </source>
</reference>
<comment type="subcellular location">
    <subcellularLocation>
        <location evidence="1">Cell membrane</location>
        <topology evidence="1">Multi-pass membrane protein</topology>
    </subcellularLocation>
</comment>
<feature type="transmembrane region" description="Helical" evidence="7">
    <location>
        <begin position="56"/>
        <end position="73"/>
    </location>
</feature>
<evidence type="ECO:0000256" key="7">
    <source>
        <dbReference type="SAM" id="Phobius"/>
    </source>
</evidence>
<dbReference type="Proteomes" id="UP000184130">
    <property type="component" value="Unassembled WGS sequence"/>
</dbReference>
<evidence type="ECO:0000256" key="3">
    <source>
        <dbReference type="ARBA" id="ARBA00022679"/>
    </source>
</evidence>
<proteinExistence type="predicted"/>
<protein>
    <submittedName>
        <fullName evidence="9">Heptose-I-phosphate ethanolaminephosphotransferase</fullName>
    </submittedName>
</protein>
<dbReference type="SUPFAM" id="SSF53649">
    <property type="entry name" value="Alkaline phosphatase-like"/>
    <property type="match status" value="1"/>
</dbReference>
<sequence>MLKRLKINPLEWLGYLFAPIQKNGAFFVFMFALGWICTQLEITLHVKGAKPYELSAPELFLDIYAVCVVLTLIPSKVRYWVRALLYVVLYSVALVDMFCYVKFESTLTPTMLMLFGETTQRESEEFLASYLGWDVITSNVGWILLLILVHILWTILHRLLAKICNSMILPKVNQSVLVVCKAVLGVVAAWLLIDSCSQCWDNKVAAHRLFTYNTIGQVEHELTRKDCTKLYLPIYRLAFGIYANHLASHQIDQLMAARNKVVVDSCSYRVPNIVLIIGESYNKHHSQLYGYNKPTTPRQVQLANEGSLVPFSDVVAPWNLTSFVFKQVMSMYAVGDSGEWCDYPLFPEVFRKAGYHVTFITNQFESRAKEAVYDFSGGFFMNNPELSKYLFDTRNTRLHRFDEGVLQEYDNLKKENTEHNLTILHLMGSHVDYRARYPQKTRTFFTKEMYNRPELPEKKLRLLTEYDNSLRYNDSIVYAITQRFIDEDAVVIYMPDHAEEIFDGKPYAYGRMHSATIDYRLARNEMEIPFWIWGSPKYRELHPYGWQAIQAAKDKPMMTDVLPHLLLYFGGISTPLYRPEYDIINPKYNQKRPRILKGETDYNKLKK</sequence>
<feature type="transmembrane region" description="Helical" evidence="7">
    <location>
        <begin position="172"/>
        <end position="193"/>
    </location>
</feature>
<evidence type="ECO:0000259" key="8">
    <source>
        <dbReference type="Pfam" id="PF00884"/>
    </source>
</evidence>
<dbReference type="EMBL" id="FRBD01000010">
    <property type="protein sequence ID" value="SHK70830.1"/>
    <property type="molecule type" value="Genomic_DNA"/>
</dbReference>
<keyword evidence="3 9" id="KW-0808">Transferase</keyword>
<evidence type="ECO:0000256" key="6">
    <source>
        <dbReference type="ARBA" id="ARBA00023136"/>
    </source>
</evidence>
<dbReference type="GO" id="GO:0016776">
    <property type="term" value="F:phosphotransferase activity, phosphate group as acceptor"/>
    <property type="evidence" value="ECO:0007669"/>
    <property type="project" value="TreeGrafter"/>
</dbReference>
<feature type="domain" description="Sulfatase N-terminal" evidence="8">
    <location>
        <begin position="271"/>
        <end position="551"/>
    </location>
</feature>
<evidence type="ECO:0000256" key="1">
    <source>
        <dbReference type="ARBA" id="ARBA00004651"/>
    </source>
</evidence>
<evidence type="ECO:0000313" key="10">
    <source>
        <dbReference type="Proteomes" id="UP000184130"/>
    </source>
</evidence>
<dbReference type="Gene3D" id="3.40.720.10">
    <property type="entry name" value="Alkaline Phosphatase, subunit A"/>
    <property type="match status" value="1"/>
</dbReference>
<dbReference type="GO" id="GO:0005886">
    <property type="term" value="C:plasma membrane"/>
    <property type="evidence" value="ECO:0007669"/>
    <property type="project" value="UniProtKB-SubCell"/>
</dbReference>
<dbReference type="InterPro" id="IPR058130">
    <property type="entry name" value="PEA_transf_C"/>
</dbReference>
<dbReference type="CDD" id="cd16017">
    <property type="entry name" value="LptA"/>
    <property type="match status" value="1"/>
</dbReference>
<dbReference type="OrthoDB" id="9786870at2"/>
<dbReference type="RefSeq" id="WP_073207810.1">
    <property type="nucleotide sequence ID" value="NZ_FRBD01000010.1"/>
</dbReference>
<dbReference type="AlphaFoldDB" id="A0A1M6UNU7"/>
<keyword evidence="5 7" id="KW-1133">Transmembrane helix</keyword>
<feature type="transmembrane region" description="Helical" evidence="7">
    <location>
        <begin position="12"/>
        <end position="36"/>
    </location>
</feature>
<dbReference type="InterPro" id="IPR000917">
    <property type="entry name" value="Sulfatase_N"/>
</dbReference>
<evidence type="ECO:0000256" key="4">
    <source>
        <dbReference type="ARBA" id="ARBA00022692"/>
    </source>
</evidence>
<keyword evidence="2" id="KW-1003">Cell membrane</keyword>
<keyword evidence="4 7" id="KW-0812">Transmembrane</keyword>